<dbReference type="InterPro" id="IPR051010">
    <property type="entry name" value="BCAA_transport"/>
</dbReference>
<dbReference type="CDD" id="cd06333">
    <property type="entry name" value="PBP1_ABC_RPA1789-like"/>
    <property type="match status" value="1"/>
</dbReference>
<comment type="similarity">
    <text evidence="1">Belongs to the leucine-binding protein family.</text>
</comment>
<evidence type="ECO:0000313" key="7">
    <source>
        <dbReference type="Proteomes" id="UP001364224"/>
    </source>
</evidence>
<sequence length="385" mass="40249">MKNNKTLLISAALLLGAMAPARADILVGFVTGLSGPVSSIGVPNAKGLAAGQTYIGEVDGEKVRVIQLDDGSDPAASTRIARKLVEQEKVDFLIGTSGAPQTLAMATAAIEMKVPMVAVSPIAPVPAGEGGPWVVQTPQPMPLLVQGIVDHMKSRGVKTVAFIGFSDALGDLFYNALLQTAEAANIKVVANERYARSDNSVTAQVLRAVSARPDAIMLGGTGTPGALPVITLSERGYKGPLYGNNGMISADLLRLAGKSAEGIICPTGPITAAEQLPESNPIRKVGLAFRAAYEKANGEAPTDGFSPYAFDGWLVFMDAAKRAKATGAVPGTPAFRNALREALFTTKEVVGTHGVYTYTPADRHGVDSRSRILVQIENGKYKLLP</sequence>
<comment type="caution">
    <text evidence="6">The sequence shown here is derived from an EMBL/GenBank/DDBJ whole genome shotgun (WGS) entry which is preliminary data.</text>
</comment>
<proteinExistence type="inferred from homology"/>
<keyword evidence="7" id="KW-1185">Reference proteome</keyword>
<dbReference type="SUPFAM" id="SSF53822">
    <property type="entry name" value="Periplasmic binding protein-like I"/>
    <property type="match status" value="1"/>
</dbReference>
<dbReference type="PANTHER" id="PTHR30483">
    <property type="entry name" value="LEUCINE-SPECIFIC-BINDING PROTEIN"/>
    <property type="match status" value="1"/>
</dbReference>
<evidence type="ECO:0000256" key="1">
    <source>
        <dbReference type="ARBA" id="ARBA00010062"/>
    </source>
</evidence>
<reference evidence="6 7" key="1">
    <citation type="submission" date="2024-02" db="EMBL/GenBank/DDBJ databases">
        <title>Adaptive strategies in a cosmopolitan and abundant soil bacterium.</title>
        <authorList>
            <person name="Carini P."/>
        </authorList>
    </citation>
    <scope>NUCLEOTIDE SEQUENCE [LARGE SCALE GENOMIC DNA]</scope>
    <source>
        <strain evidence="6 7">AZCC 1608</strain>
    </source>
</reference>
<evidence type="ECO:0000313" key="6">
    <source>
        <dbReference type="EMBL" id="MEH2552957.1"/>
    </source>
</evidence>
<protein>
    <submittedName>
        <fullName evidence="6">Branched-chain amino acid transport system substrate-binding protein</fullName>
    </submittedName>
</protein>
<accession>A0ABU8B364</accession>
<dbReference type="InterPro" id="IPR028081">
    <property type="entry name" value="Leu-bd"/>
</dbReference>
<dbReference type="InterPro" id="IPR028082">
    <property type="entry name" value="Peripla_BP_I"/>
</dbReference>
<feature type="signal peptide" evidence="4">
    <location>
        <begin position="1"/>
        <end position="23"/>
    </location>
</feature>
<gene>
    <name evidence="6" type="ORF">V1286_000486</name>
</gene>
<dbReference type="RefSeq" id="WP_334477332.1">
    <property type="nucleotide sequence ID" value="NZ_JAZHRV010000001.1"/>
</dbReference>
<feature type="domain" description="Leucine-binding protein" evidence="5">
    <location>
        <begin position="25"/>
        <end position="364"/>
    </location>
</feature>
<evidence type="ECO:0000256" key="4">
    <source>
        <dbReference type="SAM" id="SignalP"/>
    </source>
</evidence>
<dbReference type="PANTHER" id="PTHR30483:SF38">
    <property type="entry name" value="BLR7848 PROTEIN"/>
    <property type="match status" value="1"/>
</dbReference>
<keyword evidence="3" id="KW-0813">Transport</keyword>
<name>A0ABU8B364_9BRAD</name>
<dbReference type="EMBL" id="JAZHRV010000001">
    <property type="protein sequence ID" value="MEH2552957.1"/>
    <property type="molecule type" value="Genomic_DNA"/>
</dbReference>
<evidence type="ECO:0000256" key="2">
    <source>
        <dbReference type="ARBA" id="ARBA00022729"/>
    </source>
</evidence>
<organism evidence="6 7">
    <name type="scientific">Bradyrhizobium algeriense</name>
    <dbReference type="NCBI Taxonomy" id="634784"/>
    <lineage>
        <taxon>Bacteria</taxon>
        <taxon>Pseudomonadati</taxon>
        <taxon>Pseudomonadota</taxon>
        <taxon>Alphaproteobacteria</taxon>
        <taxon>Hyphomicrobiales</taxon>
        <taxon>Nitrobacteraceae</taxon>
        <taxon>Bradyrhizobium</taxon>
    </lineage>
</organism>
<evidence type="ECO:0000259" key="5">
    <source>
        <dbReference type="Pfam" id="PF13458"/>
    </source>
</evidence>
<keyword evidence="3" id="KW-0029">Amino-acid transport</keyword>
<evidence type="ECO:0000256" key="3">
    <source>
        <dbReference type="ARBA" id="ARBA00022970"/>
    </source>
</evidence>
<keyword evidence="2 4" id="KW-0732">Signal</keyword>
<feature type="chain" id="PRO_5047417118" evidence="4">
    <location>
        <begin position="24"/>
        <end position="385"/>
    </location>
</feature>
<dbReference type="Pfam" id="PF13458">
    <property type="entry name" value="Peripla_BP_6"/>
    <property type="match status" value="1"/>
</dbReference>
<dbReference type="Gene3D" id="3.40.50.2300">
    <property type="match status" value="2"/>
</dbReference>
<dbReference type="Proteomes" id="UP001364224">
    <property type="component" value="Unassembled WGS sequence"/>
</dbReference>